<evidence type="ECO:0000256" key="1">
    <source>
        <dbReference type="SAM" id="MobiDB-lite"/>
    </source>
</evidence>
<reference evidence="2 3" key="1">
    <citation type="journal article" date="2024" name="J Genomics">
        <title>Draft genome sequencing and assembly of Favolaschia claudopus CIRM-BRFM 2984 isolated from oak limbs.</title>
        <authorList>
            <person name="Navarro D."/>
            <person name="Drula E."/>
            <person name="Chaduli D."/>
            <person name="Cazenave R."/>
            <person name="Ahrendt S."/>
            <person name="Wang J."/>
            <person name="Lipzen A."/>
            <person name="Daum C."/>
            <person name="Barry K."/>
            <person name="Grigoriev I.V."/>
            <person name="Favel A."/>
            <person name="Rosso M.N."/>
            <person name="Martin F."/>
        </authorList>
    </citation>
    <scope>NUCLEOTIDE SEQUENCE [LARGE SCALE GENOMIC DNA]</scope>
    <source>
        <strain evidence="2 3">CIRM-BRFM 2984</strain>
    </source>
</reference>
<feature type="region of interest" description="Disordered" evidence="1">
    <location>
        <begin position="185"/>
        <end position="213"/>
    </location>
</feature>
<feature type="compositionally biased region" description="Low complexity" evidence="1">
    <location>
        <begin position="204"/>
        <end position="213"/>
    </location>
</feature>
<protein>
    <submittedName>
        <fullName evidence="2">Uncharacterized protein</fullName>
    </submittedName>
</protein>
<comment type="caution">
    <text evidence="2">The sequence shown here is derived from an EMBL/GenBank/DDBJ whole genome shotgun (WGS) entry which is preliminary data.</text>
</comment>
<name>A0AAW0AEI9_9AGAR</name>
<evidence type="ECO:0000313" key="3">
    <source>
        <dbReference type="Proteomes" id="UP001362999"/>
    </source>
</evidence>
<organism evidence="2 3">
    <name type="scientific">Favolaschia claudopus</name>
    <dbReference type="NCBI Taxonomy" id="2862362"/>
    <lineage>
        <taxon>Eukaryota</taxon>
        <taxon>Fungi</taxon>
        <taxon>Dikarya</taxon>
        <taxon>Basidiomycota</taxon>
        <taxon>Agaricomycotina</taxon>
        <taxon>Agaricomycetes</taxon>
        <taxon>Agaricomycetidae</taxon>
        <taxon>Agaricales</taxon>
        <taxon>Marasmiineae</taxon>
        <taxon>Mycenaceae</taxon>
        <taxon>Favolaschia</taxon>
    </lineage>
</organism>
<sequence>MDTFFRAHFPDLFIYLDRHFTLGLNADPRHWSLLIRSGSTLTVSPNSPDGTETKRYLAQKPDDRKIFLETHWDNEDGWHMDVEPHVELSADSGSESDIFSMDETEESDTSWHGSSPKGLSEKARGKQPAQPRWTPASHGQPTPAAPPSRARSVLLTASRAQSVLPIDITDEDDEEEEFPPMPPFTQAGSAVNTTTPMQPPPAPSTTRSSARMTPYSPYTTYTSRHFLPLTWTERGWLEVNHDLWTRPFTDDDSDTE</sequence>
<gene>
    <name evidence="2" type="ORF">R3P38DRAFT_3366712</name>
</gene>
<accession>A0AAW0AEI9</accession>
<dbReference type="AlphaFoldDB" id="A0AAW0AEI9"/>
<feature type="region of interest" description="Disordered" evidence="1">
    <location>
        <begin position="101"/>
        <end position="151"/>
    </location>
</feature>
<proteinExistence type="predicted"/>
<feature type="compositionally biased region" description="Polar residues" evidence="1">
    <location>
        <begin position="186"/>
        <end position="196"/>
    </location>
</feature>
<dbReference type="EMBL" id="JAWWNJ010000074">
    <property type="protein sequence ID" value="KAK7006827.1"/>
    <property type="molecule type" value="Genomic_DNA"/>
</dbReference>
<keyword evidence="3" id="KW-1185">Reference proteome</keyword>
<evidence type="ECO:0000313" key="2">
    <source>
        <dbReference type="EMBL" id="KAK7006827.1"/>
    </source>
</evidence>
<dbReference type="Proteomes" id="UP001362999">
    <property type="component" value="Unassembled WGS sequence"/>
</dbReference>